<feature type="region of interest" description="Disordered" evidence="1">
    <location>
        <begin position="24"/>
        <end position="85"/>
    </location>
</feature>
<dbReference type="EMBL" id="BMGZ01000001">
    <property type="protein sequence ID" value="GGH93090.1"/>
    <property type="molecule type" value="Genomic_DNA"/>
</dbReference>
<evidence type="ECO:0000256" key="1">
    <source>
        <dbReference type="SAM" id="MobiDB-lite"/>
    </source>
</evidence>
<reference evidence="2" key="1">
    <citation type="journal article" date="2014" name="Int. J. Syst. Evol. Microbiol.">
        <title>Complete genome sequence of Corynebacterium casei LMG S-19264T (=DSM 44701T), isolated from a smear-ripened cheese.</title>
        <authorList>
            <consortium name="US DOE Joint Genome Institute (JGI-PGF)"/>
            <person name="Walter F."/>
            <person name="Albersmeier A."/>
            <person name="Kalinowski J."/>
            <person name="Ruckert C."/>
        </authorList>
    </citation>
    <scope>NUCLEOTIDE SEQUENCE</scope>
    <source>
        <strain evidence="2">CGMCC 1.14984</strain>
    </source>
</reference>
<gene>
    <name evidence="2" type="ORF">GCM10011355_04110</name>
</gene>
<accession>A0A8J3A5A3</accession>
<protein>
    <submittedName>
        <fullName evidence="2">Uncharacterized protein</fullName>
    </submittedName>
</protein>
<organism evidence="2 3">
    <name type="scientific">Aquisalinus luteolus</name>
    <dbReference type="NCBI Taxonomy" id="1566827"/>
    <lineage>
        <taxon>Bacteria</taxon>
        <taxon>Pseudomonadati</taxon>
        <taxon>Pseudomonadota</taxon>
        <taxon>Alphaproteobacteria</taxon>
        <taxon>Parvularculales</taxon>
        <taxon>Parvularculaceae</taxon>
        <taxon>Aquisalinus</taxon>
    </lineage>
</organism>
<comment type="caution">
    <text evidence="2">The sequence shown here is derived from an EMBL/GenBank/DDBJ whole genome shotgun (WGS) entry which is preliminary data.</text>
</comment>
<name>A0A8J3A5A3_9PROT</name>
<feature type="compositionally biased region" description="Basic and acidic residues" evidence="1">
    <location>
        <begin position="52"/>
        <end position="61"/>
    </location>
</feature>
<reference evidence="2" key="2">
    <citation type="submission" date="2020-09" db="EMBL/GenBank/DDBJ databases">
        <authorList>
            <person name="Sun Q."/>
            <person name="Zhou Y."/>
        </authorList>
    </citation>
    <scope>NUCLEOTIDE SEQUENCE</scope>
    <source>
        <strain evidence="2">CGMCC 1.14984</strain>
    </source>
</reference>
<evidence type="ECO:0000313" key="2">
    <source>
        <dbReference type="EMBL" id="GGH93090.1"/>
    </source>
</evidence>
<sequence>MTQPRQRLFSRLSPVIPPGFAFGGRARPLRLAGTEGATAPETLRYKGPPTRQRLEKDRTILPKEQASLTQGLAESLRSRDSRGAA</sequence>
<dbReference type="AlphaFoldDB" id="A0A8J3A5A3"/>
<evidence type="ECO:0000313" key="3">
    <source>
        <dbReference type="Proteomes" id="UP000621856"/>
    </source>
</evidence>
<feature type="compositionally biased region" description="Basic and acidic residues" evidence="1">
    <location>
        <begin position="76"/>
        <end position="85"/>
    </location>
</feature>
<proteinExistence type="predicted"/>
<dbReference type="Proteomes" id="UP000621856">
    <property type="component" value="Unassembled WGS sequence"/>
</dbReference>